<evidence type="ECO:0000313" key="3">
    <source>
        <dbReference type="Proteomes" id="UP000823902"/>
    </source>
</evidence>
<organism evidence="2 3">
    <name type="scientific">Candidatus Mediterraneibacter faecavium</name>
    <dbReference type="NCBI Taxonomy" id="2838668"/>
    <lineage>
        <taxon>Bacteria</taxon>
        <taxon>Bacillati</taxon>
        <taxon>Bacillota</taxon>
        <taxon>Clostridia</taxon>
        <taxon>Lachnospirales</taxon>
        <taxon>Lachnospiraceae</taxon>
        <taxon>Mediterraneibacter</taxon>
    </lineage>
</organism>
<keyword evidence="1" id="KW-0812">Transmembrane</keyword>
<evidence type="ECO:0000256" key="1">
    <source>
        <dbReference type="SAM" id="Phobius"/>
    </source>
</evidence>
<feature type="transmembrane region" description="Helical" evidence="1">
    <location>
        <begin position="141"/>
        <end position="163"/>
    </location>
</feature>
<protein>
    <submittedName>
        <fullName evidence="2">Uncharacterized protein</fullName>
    </submittedName>
</protein>
<reference evidence="2" key="2">
    <citation type="submission" date="2021-04" db="EMBL/GenBank/DDBJ databases">
        <authorList>
            <person name="Gilroy R."/>
        </authorList>
    </citation>
    <scope>NUCLEOTIDE SEQUENCE</scope>
    <source>
        <strain evidence="2">CHK196-7946</strain>
    </source>
</reference>
<dbReference type="Proteomes" id="UP000823902">
    <property type="component" value="Unassembled WGS sequence"/>
</dbReference>
<accession>A0A9D2QBN4</accession>
<gene>
    <name evidence="2" type="ORF">H9697_10705</name>
</gene>
<dbReference type="InterPro" id="IPR046594">
    <property type="entry name" value="DUF6652"/>
</dbReference>
<proteinExistence type="predicted"/>
<feature type="transmembrane region" description="Helical" evidence="1">
    <location>
        <begin position="99"/>
        <end position="120"/>
    </location>
</feature>
<reference evidence="2" key="1">
    <citation type="journal article" date="2021" name="PeerJ">
        <title>Extensive microbial diversity within the chicken gut microbiome revealed by metagenomics and culture.</title>
        <authorList>
            <person name="Gilroy R."/>
            <person name="Ravi A."/>
            <person name="Getino M."/>
            <person name="Pursley I."/>
            <person name="Horton D.L."/>
            <person name="Alikhan N.F."/>
            <person name="Baker D."/>
            <person name="Gharbi K."/>
            <person name="Hall N."/>
            <person name="Watson M."/>
            <person name="Adriaenssens E.M."/>
            <person name="Foster-Nyarko E."/>
            <person name="Jarju S."/>
            <person name="Secka A."/>
            <person name="Antonio M."/>
            <person name="Oren A."/>
            <person name="Chaudhuri R.R."/>
            <person name="La Ragione R."/>
            <person name="Hildebrand F."/>
            <person name="Pallen M.J."/>
        </authorList>
    </citation>
    <scope>NUCLEOTIDE SEQUENCE</scope>
    <source>
        <strain evidence="2">CHK196-7946</strain>
    </source>
</reference>
<keyword evidence="1" id="KW-0472">Membrane</keyword>
<dbReference type="EMBL" id="DWVY01000053">
    <property type="protein sequence ID" value="HJC75394.1"/>
    <property type="molecule type" value="Genomic_DNA"/>
</dbReference>
<evidence type="ECO:0000313" key="2">
    <source>
        <dbReference type="EMBL" id="HJC75394.1"/>
    </source>
</evidence>
<sequence length="168" mass="18796">MKKAPMIILLLAPYIFLLICIGICAGENGFTADAIEKTGWTFLGMFLVILLPNMIYAFVLKRVGYGYQKLFFWNMLIMLCNIPIYVLVFAVGIFAVSMILGIMLVPFLAIFDYLLLLPSSMYGISGLSDLPKAGKSSKAEIVINGICQFLFVFDVVSAVYLYIRFRKA</sequence>
<comment type="caution">
    <text evidence="2">The sequence shown here is derived from an EMBL/GenBank/DDBJ whole genome shotgun (WGS) entry which is preliminary data.</text>
</comment>
<name>A0A9D2QBN4_9FIRM</name>
<feature type="transmembrane region" description="Helical" evidence="1">
    <location>
        <begin position="38"/>
        <end position="59"/>
    </location>
</feature>
<dbReference type="Pfam" id="PF20357">
    <property type="entry name" value="DUF6652"/>
    <property type="match status" value="1"/>
</dbReference>
<keyword evidence="1" id="KW-1133">Transmembrane helix</keyword>
<dbReference type="AlphaFoldDB" id="A0A9D2QBN4"/>
<feature type="transmembrane region" description="Helical" evidence="1">
    <location>
        <begin position="71"/>
        <end position="93"/>
    </location>
</feature>